<dbReference type="AlphaFoldDB" id="A0A9P0CCL5"/>
<keyword evidence="3" id="KW-1185">Reference proteome</keyword>
<name>A0A9P0CCL5_BEMTA</name>
<evidence type="ECO:0000313" key="2">
    <source>
        <dbReference type="EMBL" id="CAH0768975.1"/>
    </source>
</evidence>
<dbReference type="EMBL" id="OU963864">
    <property type="protein sequence ID" value="CAH0768975.1"/>
    <property type="molecule type" value="Genomic_DNA"/>
</dbReference>
<organism evidence="2 3">
    <name type="scientific">Bemisia tabaci</name>
    <name type="common">Sweetpotato whitefly</name>
    <name type="synonym">Aleurodes tabaci</name>
    <dbReference type="NCBI Taxonomy" id="7038"/>
    <lineage>
        <taxon>Eukaryota</taxon>
        <taxon>Metazoa</taxon>
        <taxon>Ecdysozoa</taxon>
        <taxon>Arthropoda</taxon>
        <taxon>Hexapoda</taxon>
        <taxon>Insecta</taxon>
        <taxon>Pterygota</taxon>
        <taxon>Neoptera</taxon>
        <taxon>Paraneoptera</taxon>
        <taxon>Hemiptera</taxon>
        <taxon>Sternorrhyncha</taxon>
        <taxon>Aleyrodoidea</taxon>
        <taxon>Aleyrodidae</taxon>
        <taxon>Aleyrodinae</taxon>
        <taxon>Bemisia</taxon>
    </lineage>
</organism>
<protein>
    <submittedName>
        <fullName evidence="2">Uncharacterized protein</fullName>
    </submittedName>
</protein>
<sequence length="251" mass="28046">MPHFHVPKYKVDVSTVADFLDEHKSGQSFSYPLKDKHDERHVQPRTGTMSPLSSVTFFTLMLALHVLQNSLRGLAMKHSKTGNSTAKPSRPATKKIGDPRLSDYDQTGKDIMTNFIDSSRGSSGGHLSSVRKSAPVTELDSTNILGANQIEITTAILDVTTPSVTSDLPSRHTVELWTNSDTLPKAKVTKGRRKVKRSLGRGNHREVQQVIQHLPIPIKIKKKKKRDPVFGSLEGLFWSIISHFLDFIFRL</sequence>
<dbReference type="Proteomes" id="UP001152759">
    <property type="component" value="Chromosome 3"/>
</dbReference>
<proteinExistence type="predicted"/>
<feature type="compositionally biased region" description="Basic and acidic residues" evidence="1">
    <location>
        <begin position="95"/>
        <end position="107"/>
    </location>
</feature>
<gene>
    <name evidence="2" type="ORF">BEMITA_LOCUS6038</name>
</gene>
<accession>A0A9P0CCL5</accession>
<evidence type="ECO:0000313" key="3">
    <source>
        <dbReference type="Proteomes" id="UP001152759"/>
    </source>
</evidence>
<evidence type="ECO:0000256" key="1">
    <source>
        <dbReference type="SAM" id="MobiDB-lite"/>
    </source>
</evidence>
<reference evidence="2" key="1">
    <citation type="submission" date="2021-12" db="EMBL/GenBank/DDBJ databases">
        <authorList>
            <person name="King R."/>
        </authorList>
    </citation>
    <scope>NUCLEOTIDE SEQUENCE</scope>
</reference>
<feature type="region of interest" description="Disordered" evidence="1">
    <location>
        <begin position="78"/>
        <end position="107"/>
    </location>
</feature>